<reference evidence="4" key="1">
    <citation type="journal article" date="2019" name="Int. J. Syst. Evol. Microbiol.">
        <title>The Global Catalogue of Microorganisms (GCM) 10K type strain sequencing project: providing services to taxonomists for standard genome sequencing and annotation.</title>
        <authorList>
            <consortium name="The Broad Institute Genomics Platform"/>
            <consortium name="The Broad Institute Genome Sequencing Center for Infectious Disease"/>
            <person name="Wu L."/>
            <person name="Ma J."/>
        </authorList>
    </citation>
    <scope>NUCLEOTIDE SEQUENCE [LARGE SCALE GENOMIC DNA]</scope>
    <source>
        <strain evidence="4">JCM 17939</strain>
    </source>
</reference>
<evidence type="ECO:0000256" key="1">
    <source>
        <dbReference type="SAM" id="MobiDB-lite"/>
    </source>
</evidence>
<evidence type="ECO:0000313" key="4">
    <source>
        <dbReference type="Proteomes" id="UP001501442"/>
    </source>
</evidence>
<feature type="compositionally biased region" description="Polar residues" evidence="1">
    <location>
        <begin position="204"/>
        <end position="215"/>
    </location>
</feature>
<accession>A0ABP8U9L5</accession>
<evidence type="ECO:0000256" key="2">
    <source>
        <dbReference type="SAM" id="Phobius"/>
    </source>
</evidence>
<feature type="transmembrane region" description="Helical" evidence="2">
    <location>
        <begin position="45"/>
        <end position="71"/>
    </location>
</feature>
<keyword evidence="2" id="KW-0472">Membrane</keyword>
<feature type="compositionally biased region" description="Low complexity" evidence="1">
    <location>
        <begin position="191"/>
        <end position="203"/>
    </location>
</feature>
<evidence type="ECO:0000313" key="3">
    <source>
        <dbReference type="EMBL" id="GAA4625876.1"/>
    </source>
</evidence>
<keyword evidence="2" id="KW-0812">Transmembrane</keyword>
<protein>
    <submittedName>
        <fullName evidence="3">Uncharacterized protein</fullName>
    </submittedName>
</protein>
<feature type="compositionally biased region" description="Polar residues" evidence="1">
    <location>
        <begin position="171"/>
        <end position="180"/>
    </location>
</feature>
<keyword evidence="2" id="KW-1133">Transmembrane helix</keyword>
<dbReference type="RefSeq" id="WP_345431570.1">
    <property type="nucleotide sequence ID" value="NZ_BAABHK010000004.1"/>
</dbReference>
<sequence length="215" mass="21823">MTEPFDEYGERLRRVLHAEAEAVTPSPEGLEQIRGKIGKKRERRFLAWFAIPWLRPLAAVAAAIAVAGVAVSATPAIKTFVQTGHFSPDDHQDGGTAVAGGQHAVTAAPPVNPSRPGVSASPRPTSVPTTPGGTHVITGRKCPPGEGTIKPPPGSAGSVQTAGPSPRVTCGPSSATSPPASQETPTPPVSSPTQTASTSVAPTNGAQQPSTQSSP</sequence>
<name>A0ABP8U9L5_9ACTN</name>
<comment type="caution">
    <text evidence="3">The sequence shown here is derived from an EMBL/GenBank/DDBJ whole genome shotgun (WGS) entry which is preliminary data.</text>
</comment>
<feature type="region of interest" description="Disordered" evidence="1">
    <location>
        <begin position="85"/>
        <end position="215"/>
    </location>
</feature>
<feature type="compositionally biased region" description="Polar residues" evidence="1">
    <location>
        <begin position="122"/>
        <end position="132"/>
    </location>
</feature>
<organism evidence="3 4">
    <name type="scientific">Actinoallomurus vinaceus</name>
    <dbReference type="NCBI Taxonomy" id="1080074"/>
    <lineage>
        <taxon>Bacteria</taxon>
        <taxon>Bacillati</taxon>
        <taxon>Actinomycetota</taxon>
        <taxon>Actinomycetes</taxon>
        <taxon>Streptosporangiales</taxon>
        <taxon>Thermomonosporaceae</taxon>
        <taxon>Actinoallomurus</taxon>
    </lineage>
</organism>
<keyword evidence="4" id="KW-1185">Reference proteome</keyword>
<proteinExistence type="predicted"/>
<gene>
    <name evidence="3" type="ORF">GCM10023196_031780</name>
</gene>
<dbReference type="Proteomes" id="UP001501442">
    <property type="component" value="Unassembled WGS sequence"/>
</dbReference>
<dbReference type="EMBL" id="BAABHK010000004">
    <property type="protein sequence ID" value="GAA4625876.1"/>
    <property type="molecule type" value="Genomic_DNA"/>
</dbReference>